<proteinExistence type="predicted"/>
<dbReference type="PANTHER" id="PTHR30627:SF1">
    <property type="entry name" value="PEPTIDOGLYCAN D,D-TRANSPEPTIDASE FTSI"/>
    <property type="match status" value="1"/>
</dbReference>
<dbReference type="PANTHER" id="PTHR30627">
    <property type="entry name" value="PEPTIDOGLYCAN D,D-TRANSPEPTIDASE"/>
    <property type="match status" value="1"/>
</dbReference>
<evidence type="ECO:0000256" key="2">
    <source>
        <dbReference type="ARBA" id="ARBA00023136"/>
    </source>
</evidence>
<evidence type="ECO:0000313" key="5">
    <source>
        <dbReference type="Proteomes" id="UP000178188"/>
    </source>
</evidence>
<keyword evidence="2" id="KW-0472">Membrane</keyword>
<name>A0A1F4ZUJ2_9BACT</name>
<dbReference type="Gene3D" id="3.30.450.330">
    <property type="match status" value="1"/>
</dbReference>
<dbReference type="GO" id="GO:0071555">
    <property type="term" value="P:cell wall organization"/>
    <property type="evidence" value="ECO:0007669"/>
    <property type="project" value="TreeGrafter"/>
</dbReference>
<evidence type="ECO:0000259" key="3">
    <source>
        <dbReference type="Pfam" id="PF00905"/>
    </source>
</evidence>
<reference evidence="4 5" key="1">
    <citation type="journal article" date="2016" name="Nat. Commun.">
        <title>Thousands of microbial genomes shed light on interconnected biogeochemical processes in an aquifer system.</title>
        <authorList>
            <person name="Anantharaman K."/>
            <person name="Brown C.T."/>
            <person name="Hug L.A."/>
            <person name="Sharon I."/>
            <person name="Castelle C.J."/>
            <person name="Probst A.J."/>
            <person name="Thomas B.C."/>
            <person name="Singh A."/>
            <person name="Wilkins M.J."/>
            <person name="Karaoz U."/>
            <person name="Brodie E.L."/>
            <person name="Williams K.H."/>
            <person name="Hubbard S.S."/>
            <person name="Banfield J.F."/>
        </authorList>
    </citation>
    <scope>NUCLEOTIDE SEQUENCE [LARGE SCALE GENOMIC DNA]</scope>
</reference>
<feature type="domain" description="Penicillin-binding protein transpeptidase" evidence="3">
    <location>
        <begin position="2"/>
        <end position="248"/>
    </location>
</feature>
<dbReference type="InterPro" id="IPR050515">
    <property type="entry name" value="Beta-lactam/transpept"/>
</dbReference>
<dbReference type="SUPFAM" id="SSF56601">
    <property type="entry name" value="beta-lactamase/transpeptidase-like"/>
    <property type="match status" value="1"/>
</dbReference>
<comment type="caution">
    <text evidence="4">The sequence shown here is derived from an EMBL/GenBank/DDBJ whole genome shotgun (WGS) entry which is preliminary data.</text>
</comment>
<dbReference type="AlphaFoldDB" id="A0A1F4ZUJ2"/>
<dbReference type="GO" id="GO:0005886">
    <property type="term" value="C:plasma membrane"/>
    <property type="evidence" value="ECO:0007669"/>
    <property type="project" value="TreeGrafter"/>
</dbReference>
<dbReference type="InterPro" id="IPR001460">
    <property type="entry name" value="PCN-bd_Tpept"/>
</dbReference>
<evidence type="ECO:0000256" key="1">
    <source>
        <dbReference type="ARBA" id="ARBA00004370"/>
    </source>
</evidence>
<comment type="subcellular location">
    <subcellularLocation>
        <location evidence="1">Membrane</location>
    </subcellularLocation>
</comment>
<dbReference type="GO" id="GO:0008658">
    <property type="term" value="F:penicillin binding"/>
    <property type="evidence" value="ECO:0007669"/>
    <property type="project" value="InterPro"/>
</dbReference>
<dbReference type="EMBL" id="MEXU01000043">
    <property type="protein sequence ID" value="OGD09758.1"/>
    <property type="molecule type" value="Genomic_DNA"/>
</dbReference>
<gene>
    <name evidence="4" type="ORF">A2395_04290</name>
</gene>
<dbReference type="Gene3D" id="3.40.710.10">
    <property type="entry name" value="DD-peptidase/beta-lactamase superfamily"/>
    <property type="match status" value="1"/>
</dbReference>
<protein>
    <recommendedName>
        <fullName evidence="3">Penicillin-binding protein transpeptidase domain-containing protein</fullName>
    </recommendedName>
</protein>
<organism evidence="4 5">
    <name type="scientific">Candidatus Amesbacteria bacterium RIFOXYB1_FULL_47_9</name>
    <dbReference type="NCBI Taxonomy" id="1797266"/>
    <lineage>
        <taxon>Bacteria</taxon>
        <taxon>Candidatus Amesiibacteriota</taxon>
    </lineage>
</organism>
<dbReference type="Pfam" id="PF00905">
    <property type="entry name" value="Transpeptidase"/>
    <property type="match status" value="1"/>
</dbReference>
<dbReference type="InterPro" id="IPR012338">
    <property type="entry name" value="Beta-lactam/transpept-like"/>
</dbReference>
<accession>A0A1F4ZUJ2</accession>
<dbReference type="Proteomes" id="UP000178188">
    <property type="component" value="Unassembled WGS sequence"/>
</dbReference>
<evidence type="ECO:0000313" key="4">
    <source>
        <dbReference type="EMBL" id="OGD09758.1"/>
    </source>
</evidence>
<sequence length="265" mass="29053">MASALDAGVVKPDTVCGTCSGPVTIFDQTVRSWNDKYYPGSTMSEVILHSDNVGMVFVSRQLGKKKMLQSISKFGFGEKTGIDLQEEDSPTLRPEDEWRDIDIATAAFGQGIAVTRIQMLTAVNALANLGKLIPPKVVTGISQGREIKNQPPVRRRQVISPQAAAAVTTMMINGVEKGEVRYYKPQGFLIAGKTGTAQVPIQGHYDKDKTVSSFIGFAPADAPKFTMLVTLRDPQTSPWGSTTAAPLWFDIARELFRYYRIPPRL</sequence>